<dbReference type="GO" id="GO:0003677">
    <property type="term" value="F:DNA binding"/>
    <property type="evidence" value="ECO:0007669"/>
    <property type="project" value="UniProtKB-KW"/>
</dbReference>
<feature type="domain" description="Transcription regulator PadR N-terminal" evidence="1">
    <location>
        <begin position="8"/>
        <end position="81"/>
    </location>
</feature>
<dbReference type="InterPro" id="IPR036390">
    <property type="entry name" value="WH_DNA-bd_sf"/>
</dbReference>
<comment type="caution">
    <text evidence="2">The sequence shown here is derived from an EMBL/GenBank/DDBJ whole genome shotgun (WGS) entry which is preliminary data.</text>
</comment>
<sequence length="182" mass="20646">MNVRTLCLSILYEEEASGYDIRRMCTEGNFAYFVEASYGSIYPALARLEDEGLVTSRSEQQAGKPARKVYSITEAGKAAFAAELSEPLGEDVFRSPFLLFARFAHILPRDLVEQRCNEFLERTAEDLKKLEQAPKEHSCNAADMWVINYGRAVLEVAEQHLRTHMHELITMARAEPRKDAAE</sequence>
<dbReference type="PANTHER" id="PTHR43252:SF6">
    <property type="entry name" value="NEGATIVE TRANSCRIPTION REGULATOR PADR"/>
    <property type="match status" value="1"/>
</dbReference>
<dbReference type="InterPro" id="IPR005149">
    <property type="entry name" value="Tscrpt_reg_PadR_N"/>
</dbReference>
<keyword evidence="2" id="KW-0238">DNA-binding</keyword>
<dbReference type="AlphaFoldDB" id="A0A7W6IJW0"/>
<dbReference type="InterPro" id="IPR036388">
    <property type="entry name" value="WH-like_DNA-bd_sf"/>
</dbReference>
<accession>A0A7W6IJW0</accession>
<evidence type="ECO:0000313" key="2">
    <source>
        <dbReference type="EMBL" id="MBB4050986.1"/>
    </source>
</evidence>
<dbReference type="PANTHER" id="PTHR43252">
    <property type="entry name" value="TRANSCRIPTIONAL REGULATOR YQJI"/>
    <property type="match status" value="1"/>
</dbReference>
<dbReference type="Proteomes" id="UP000547011">
    <property type="component" value="Unassembled WGS sequence"/>
</dbReference>
<dbReference type="Pfam" id="PF03551">
    <property type="entry name" value="PadR"/>
    <property type="match status" value="1"/>
</dbReference>
<dbReference type="RefSeq" id="WP_183309725.1">
    <property type="nucleotide sequence ID" value="NZ_JACIEW010000001.1"/>
</dbReference>
<dbReference type="SUPFAM" id="SSF46785">
    <property type="entry name" value="Winged helix' DNA-binding domain"/>
    <property type="match status" value="1"/>
</dbReference>
<reference evidence="2 3" key="1">
    <citation type="submission" date="2020-08" db="EMBL/GenBank/DDBJ databases">
        <title>Genomic Encyclopedia of Type Strains, Phase IV (KMG-IV): sequencing the most valuable type-strain genomes for metagenomic binning, comparative biology and taxonomic classification.</title>
        <authorList>
            <person name="Goeker M."/>
        </authorList>
    </citation>
    <scope>NUCLEOTIDE SEQUENCE [LARGE SCALE GENOMIC DNA]</scope>
    <source>
        <strain evidence="2 3">DSM 23447</strain>
    </source>
</reference>
<dbReference type="EMBL" id="JACIEW010000001">
    <property type="protein sequence ID" value="MBB4050986.1"/>
    <property type="molecule type" value="Genomic_DNA"/>
</dbReference>
<proteinExistence type="predicted"/>
<evidence type="ECO:0000313" key="3">
    <source>
        <dbReference type="Proteomes" id="UP000547011"/>
    </source>
</evidence>
<keyword evidence="3" id="KW-1185">Reference proteome</keyword>
<organism evidence="2 3">
    <name type="scientific">Devosia subaequoris</name>
    <dbReference type="NCBI Taxonomy" id="395930"/>
    <lineage>
        <taxon>Bacteria</taxon>
        <taxon>Pseudomonadati</taxon>
        <taxon>Pseudomonadota</taxon>
        <taxon>Alphaproteobacteria</taxon>
        <taxon>Hyphomicrobiales</taxon>
        <taxon>Devosiaceae</taxon>
        <taxon>Devosia</taxon>
    </lineage>
</organism>
<dbReference type="Gene3D" id="1.10.10.10">
    <property type="entry name" value="Winged helix-like DNA-binding domain superfamily/Winged helix DNA-binding domain"/>
    <property type="match status" value="1"/>
</dbReference>
<protein>
    <submittedName>
        <fullName evidence="2">DNA-binding PadR family transcriptional regulator</fullName>
    </submittedName>
</protein>
<evidence type="ECO:0000259" key="1">
    <source>
        <dbReference type="Pfam" id="PF03551"/>
    </source>
</evidence>
<name>A0A7W6IJW0_9HYPH</name>
<gene>
    <name evidence="2" type="ORF">GGR20_000604</name>
</gene>